<dbReference type="OrthoDB" id="5314041at2759"/>
<comment type="caution">
    <text evidence="1">The sequence shown here is derived from an EMBL/GenBank/DDBJ whole genome shotgun (WGS) entry which is preliminary data.</text>
</comment>
<keyword evidence="2" id="KW-1185">Reference proteome</keyword>
<evidence type="ECO:0000313" key="2">
    <source>
        <dbReference type="Proteomes" id="UP000192578"/>
    </source>
</evidence>
<gene>
    <name evidence="1" type="ORF">BV898_02716</name>
</gene>
<sequence length="219" mass="23585">MPLIVSETKSAEDPDRTDQTQALLCHGFVDEENEQQGYDETAFGLTEAAPHIAPASCSPLGTPQIQADSTPIKPIKSTQPSTEFTMKQLGWLTCPVTSCLEDTELPAISVYSDPEITEELQLIVHSNGEGAAQTSGQRRVSLRSQGTNKPSVATFEGIHIKRAGLYVIEVHSVRCPELSLVADHATTILPKFELENTGDGNLPEELGMGIGAKVQMWGA</sequence>
<proteinExistence type="predicted"/>
<protein>
    <submittedName>
        <fullName evidence="1">Uncharacterized protein</fullName>
    </submittedName>
</protein>
<name>A0A1W0X7I0_HYPEX</name>
<organism evidence="1 2">
    <name type="scientific">Hypsibius exemplaris</name>
    <name type="common">Freshwater tardigrade</name>
    <dbReference type="NCBI Taxonomy" id="2072580"/>
    <lineage>
        <taxon>Eukaryota</taxon>
        <taxon>Metazoa</taxon>
        <taxon>Ecdysozoa</taxon>
        <taxon>Tardigrada</taxon>
        <taxon>Eutardigrada</taxon>
        <taxon>Parachela</taxon>
        <taxon>Hypsibioidea</taxon>
        <taxon>Hypsibiidae</taxon>
        <taxon>Hypsibius</taxon>
    </lineage>
</organism>
<evidence type="ECO:0000313" key="1">
    <source>
        <dbReference type="EMBL" id="OQV23262.1"/>
    </source>
</evidence>
<dbReference type="AlphaFoldDB" id="A0A1W0X7I0"/>
<dbReference type="EMBL" id="MTYJ01000012">
    <property type="protein sequence ID" value="OQV23262.1"/>
    <property type="molecule type" value="Genomic_DNA"/>
</dbReference>
<dbReference type="Proteomes" id="UP000192578">
    <property type="component" value="Unassembled WGS sequence"/>
</dbReference>
<reference evidence="2" key="1">
    <citation type="submission" date="2017-01" db="EMBL/GenBank/DDBJ databases">
        <title>Comparative genomics of anhydrobiosis in the tardigrade Hypsibius dujardini.</title>
        <authorList>
            <person name="Yoshida Y."/>
            <person name="Koutsovoulos G."/>
            <person name="Laetsch D."/>
            <person name="Stevens L."/>
            <person name="Kumar S."/>
            <person name="Horikawa D."/>
            <person name="Ishino K."/>
            <person name="Komine S."/>
            <person name="Tomita M."/>
            <person name="Blaxter M."/>
            <person name="Arakawa K."/>
        </authorList>
    </citation>
    <scope>NUCLEOTIDE SEQUENCE [LARGE SCALE GENOMIC DNA]</scope>
    <source>
        <strain evidence="2">Z151</strain>
    </source>
</reference>
<accession>A0A1W0X7I0</accession>